<name>A0A3G6YJ85_ACIPI</name>
<reference evidence="1 2" key="2">
    <citation type="submission" date="2018-12" db="EMBL/GenBank/DDBJ databases">
        <title>Molecular Epidemiology of Emerging Carbapenem-Resistance in Acinetobacter nosocomialis and Acinetobacter pittii in Taiwan, 2010-2014.</title>
        <authorList>
            <person name="Huang W.-C."/>
            <person name="Wang H.-Y."/>
            <person name="Lai J.-F."/>
            <person name="Lauderdale T.-L."/>
            <person name="Sytwu H.-K."/>
        </authorList>
    </citation>
    <scope>NUCLEOTIDE SEQUENCE [LARGE SCALE GENOMIC DNA]</scope>
    <source>
        <strain evidence="1 2">2014S06-099</strain>
    </source>
</reference>
<sequence>MTKIFLKSLLILSFINLISGCDDSKWLKQNDLNEKEAEFVPAPGSNWIPSKYIEEHSGKVTYNLATASELLNTTAEPYSKDSRLIFLYKQESNGNSILLTVTRGLAICPETDCDVIFKFDEEKPVKVKMFVLDDFDGHSFQIRSAQDKEEIIKLLKKSKQLKVDISLINNGIKTAQFDISNFNFVLERFLKENSVTN</sequence>
<proteinExistence type="predicted"/>
<evidence type="ECO:0000313" key="2">
    <source>
        <dbReference type="Proteomes" id="UP000254410"/>
    </source>
</evidence>
<evidence type="ECO:0000313" key="1">
    <source>
        <dbReference type="EMBL" id="AZC00459.1"/>
    </source>
</evidence>
<dbReference type="AlphaFoldDB" id="A0A3G6YJ85"/>
<evidence type="ECO:0008006" key="3">
    <source>
        <dbReference type="Google" id="ProtNLM"/>
    </source>
</evidence>
<accession>A0A3G6YJ85</accession>
<dbReference type="PROSITE" id="PS51257">
    <property type="entry name" value="PROKAR_LIPOPROTEIN"/>
    <property type="match status" value="1"/>
</dbReference>
<reference evidence="1 2" key="1">
    <citation type="submission" date="2018-11" db="EMBL/GenBank/DDBJ databases">
        <authorList>
            <person name="Kuo S.-C."/>
            <person name="Chen F.-J."/>
            <person name="Liao Y.-C."/>
        </authorList>
    </citation>
    <scope>NUCLEOTIDE SEQUENCE [LARGE SCALE GENOMIC DNA]</scope>
    <source>
        <strain evidence="1 2">2014S06-099</strain>
    </source>
</reference>
<gene>
    <name evidence="1" type="ORF">DKE52_008145</name>
</gene>
<dbReference type="Proteomes" id="UP000254410">
    <property type="component" value="Chromosome"/>
</dbReference>
<protein>
    <recommendedName>
        <fullName evidence="3">Lipoprotein</fullName>
    </recommendedName>
</protein>
<organism evidence="1 2">
    <name type="scientific">Acinetobacter pittii</name>
    <name type="common">Acinetobacter genomosp. 3</name>
    <dbReference type="NCBI Taxonomy" id="48296"/>
    <lineage>
        <taxon>Bacteria</taxon>
        <taxon>Pseudomonadati</taxon>
        <taxon>Pseudomonadota</taxon>
        <taxon>Gammaproteobacteria</taxon>
        <taxon>Moraxellales</taxon>
        <taxon>Moraxellaceae</taxon>
        <taxon>Acinetobacter</taxon>
        <taxon>Acinetobacter calcoaceticus/baumannii complex</taxon>
    </lineage>
</organism>
<dbReference type="EMBL" id="CP033540">
    <property type="protein sequence ID" value="AZC00459.1"/>
    <property type="molecule type" value="Genomic_DNA"/>
</dbReference>